<dbReference type="RefSeq" id="WP_145718333.1">
    <property type="nucleotide sequence ID" value="NZ_BAAAFY010000002.1"/>
</dbReference>
<dbReference type="Pfam" id="PF13193">
    <property type="entry name" value="AMP-binding_C"/>
    <property type="match status" value="1"/>
</dbReference>
<dbReference type="InterPro" id="IPR009081">
    <property type="entry name" value="PP-bd_ACP"/>
</dbReference>
<evidence type="ECO:0000256" key="3">
    <source>
        <dbReference type="ARBA" id="ARBA00022553"/>
    </source>
</evidence>
<dbReference type="PROSITE" id="PS00455">
    <property type="entry name" value="AMP_BINDING"/>
    <property type="match status" value="1"/>
</dbReference>
<dbReference type="Gene3D" id="3.40.50.980">
    <property type="match status" value="2"/>
</dbReference>
<dbReference type="Pfam" id="PF00501">
    <property type="entry name" value="AMP-binding"/>
    <property type="match status" value="1"/>
</dbReference>
<keyword evidence="2" id="KW-0596">Phosphopantetheine</keyword>
<evidence type="ECO:0000259" key="4">
    <source>
        <dbReference type="PROSITE" id="PS50075"/>
    </source>
</evidence>
<dbReference type="AlphaFoldDB" id="A0A562SU74"/>
<dbReference type="InterPro" id="IPR001242">
    <property type="entry name" value="Condensation_dom"/>
</dbReference>
<dbReference type="Proteomes" id="UP000316778">
    <property type="component" value="Unassembled WGS sequence"/>
</dbReference>
<keyword evidence="3" id="KW-0597">Phosphoprotein</keyword>
<name>A0A562SU74_CHIJA</name>
<sequence length="1148" mass="127775">MNTVKSNVDAFLELLRESNIFLKLNEHNNLDIEAPQGALPQELLEEIRSRKEEVVGYLKQVAAQAKMGENIPAAPEADTYPLSSAQMRLWLSSNIHNDSAAYNISSVHELEGIYDPVKFEQAIFQVIKRHEILRTVFRKDQEGTVRQWILQPGELGFKLSYVDLSEAPGSREAADHLIQEDGRKMFNLEQAPLFRVTLFRLAAAQYLLYYNMHHIITDAWSTDILTRDVLIAYEALQQGKADTREPLRIQYKDYAVWEQAQLGAPAFDVHRQYWHRQFEGELPVLDLPGAAPRPAVLTHNGYVLSAFIKEELVTSLRKITQQQGGSLFTGLIASLQALFLRYTGQEDIIFGTPVVGREHADLHDQIGFYINTLALRTRCSAEESFIDLLGKVRATTMKAYEHQLYPFDLLVQELPLKRDVSRSLIFDVFVNFQNTSAGGGQENGKDALLPEDRDLVRDVGPATSKFDLIFNFQETGKDIHLLIEFNSDIYNRESIARLIGHYKHLLASVLQKPGQPLGSLSYLADQERERLLQQACGKVAPAPLQTVVAMFDQQVARGGERTALQYEEQVLSYRELDERSNQVAAYLHSLGVKPEELIPVCMNRSEKQVIAIWGILKAGAAYVPLDPEYPRERTAYILSDVNSRLIITDSACKQLLPAEASTQKIIDLDAAQPTIQAAPAARMELQPTPSQLAYVIYTSGSTGVPKGVQVEHAALSNYLDWAVKTYMNGNGKGNMGLYTSLSFDLTVTTLFGTLLAGGCLRVFPQEMGIQEILTAYLDQDSGLDTIKLTPSHIQLIPAMGIKATGVATAIVGGEPLHKKHVGILHALNSNMTIYNEYGPTEATVGCSVAVIEQPLPESMHIGRPVDNTALYILDASRQPVPAGVAGELYIGGAQLARAYLNNATLTAERFIDSPFHKGERLYRTGDLATWLPDGNIEYIGRTDNQVKIRGYRVELGEIEHVLQTCPGVRQAVVLLAPGAGEEPTLSGYITTGPGFNEHTTRSYLKSKLPSYMLPEMYIRLDEFPLTVNGKVDVKQLPQVAGAHAGQEEDSYEAPANEVETRLVEIWKEVLRLYNEISVTANFFELGGHSIKAIKMLNQVSQEFGVVISVKKLFEEPTIRNLAEKILNAGWLTSQQEVADNTAYEKIKI</sequence>
<dbReference type="FunFam" id="1.10.1200.10:FF:000005">
    <property type="entry name" value="Nonribosomal peptide synthetase 1"/>
    <property type="match status" value="1"/>
</dbReference>
<dbReference type="InterPro" id="IPR000873">
    <property type="entry name" value="AMP-dep_synth/lig_dom"/>
</dbReference>
<gene>
    <name evidence="5" type="ORF">LX66_4938</name>
</gene>
<dbReference type="InterPro" id="IPR010071">
    <property type="entry name" value="AA_adenyl_dom"/>
</dbReference>
<dbReference type="PROSITE" id="PS50075">
    <property type="entry name" value="CARRIER"/>
    <property type="match status" value="1"/>
</dbReference>
<proteinExistence type="predicted"/>
<dbReference type="Gene3D" id="3.30.300.30">
    <property type="match status" value="1"/>
</dbReference>
<dbReference type="SUPFAM" id="SSF56801">
    <property type="entry name" value="Acetyl-CoA synthetase-like"/>
    <property type="match status" value="1"/>
</dbReference>
<evidence type="ECO:0000256" key="2">
    <source>
        <dbReference type="ARBA" id="ARBA00022450"/>
    </source>
</evidence>
<dbReference type="GO" id="GO:0005829">
    <property type="term" value="C:cytosol"/>
    <property type="evidence" value="ECO:0007669"/>
    <property type="project" value="TreeGrafter"/>
</dbReference>
<protein>
    <submittedName>
        <fullName evidence="5">Amino acid adenylation domain-containing protein</fullName>
    </submittedName>
</protein>
<reference evidence="5 6" key="1">
    <citation type="journal article" date="2013" name="Stand. Genomic Sci.">
        <title>Genomic Encyclopedia of Type Strains, Phase I: The one thousand microbial genomes (KMG-I) project.</title>
        <authorList>
            <person name="Kyrpides N.C."/>
            <person name="Woyke T."/>
            <person name="Eisen J.A."/>
            <person name="Garrity G."/>
            <person name="Lilburn T.G."/>
            <person name="Beck B.J."/>
            <person name="Whitman W.B."/>
            <person name="Hugenholtz P."/>
            <person name="Klenk H.P."/>
        </authorList>
    </citation>
    <scope>NUCLEOTIDE SEQUENCE [LARGE SCALE GENOMIC DNA]</scope>
    <source>
        <strain evidence="5 6">DSM 13484</strain>
    </source>
</reference>
<dbReference type="InterPro" id="IPR044894">
    <property type="entry name" value="TubC_N_sf"/>
</dbReference>
<evidence type="ECO:0000256" key="1">
    <source>
        <dbReference type="ARBA" id="ARBA00001957"/>
    </source>
</evidence>
<dbReference type="Pfam" id="PF00668">
    <property type="entry name" value="Condensation"/>
    <property type="match status" value="1"/>
</dbReference>
<dbReference type="SUPFAM" id="SSF52777">
    <property type="entry name" value="CoA-dependent acyltransferases"/>
    <property type="match status" value="2"/>
</dbReference>
<dbReference type="CDD" id="cd05930">
    <property type="entry name" value="A_NRPS"/>
    <property type="match status" value="1"/>
</dbReference>
<dbReference type="Gene3D" id="3.30.559.30">
    <property type="entry name" value="Nonribosomal peptide synthetase, condensation domain"/>
    <property type="match status" value="1"/>
</dbReference>
<dbReference type="FunFam" id="3.40.50.12780:FF:000012">
    <property type="entry name" value="Non-ribosomal peptide synthetase"/>
    <property type="match status" value="1"/>
</dbReference>
<dbReference type="InterPro" id="IPR025110">
    <property type="entry name" value="AMP-bd_C"/>
</dbReference>
<feature type="domain" description="Carrier" evidence="4">
    <location>
        <begin position="1053"/>
        <end position="1129"/>
    </location>
</feature>
<dbReference type="CDD" id="cd19531">
    <property type="entry name" value="LCL_NRPS-like"/>
    <property type="match status" value="1"/>
</dbReference>
<dbReference type="Gene3D" id="1.10.1200.10">
    <property type="entry name" value="ACP-like"/>
    <property type="match status" value="1"/>
</dbReference>
<dbReference type="GO" id="GO:0031177">
    <property type="term" value="F:phosphopantetheine binding"/>
    <property type="evidence" value="ECO:0007669"/>
    <property type="project" value="TreeGrafter"/>
</dbReference>
<dbReference type="GO" id="GO:0003824">
    <property type="term" value="F:catalytic activity"/>
    <property type="evidence" value="ECO:0007669"/>
    <property type="project" value="InterPro"/>
</dbReference>
<dbReference type="InterPro" id="IPR041464">
    <property type="entry name" value="TubC_N"/>
</dbReference>
<dbReference type="Gene3D" id="3.30.559.10">
    <property type="entry name" value="Chloramphenicol acetyltransferase-like domain"/>
    <property type="match status" value="1"/>
</dbReference>
<dbReference type="NCBIfam" id="TIGR01733">
    <property type="entry name" value="AA-adenyl-dom"/>
    <property type="match status" value="1"/>
</dbReference>
<dbReference type="InterPro" id="IPR045851">
    <property type="entry name" value="AMP-bd_C_sf"/>
</dbReference>
<keyword evidence="6" id="KW-1185">Reference proteome</keyword>
<dbReference type="Gene3D" id="2.30.38.10">
    <property type="entry name" value="Luciferase, Domain 3"/>
    <property type="match status" value="1"/>
</dbReference>
<dbReference type="InterPro" id="IPR036736">
    <property type="entry name" value="ACP-like_sf"/>
</dbReference>
<dbReference type="Pfam" id="PF00550">
    <property type="entry name" value="PP-binding"/>
    <property type="match status" value="1"/>
</dbReference>
<dbReference type="OrthoDB" id="9778690at2"/>
<dbReference type="GO" id="GO:0044550">
    <property type="term" value="P:secondary metabolite biosynthetic process"/>
    <property type="evidence" value="ECO:0007669"/>
    <property type="project" value="TreeGrafter"/>
</dbReference>
<comment type="caution">
    <text evidence="5">The sequence shown here is derived from an EMBL/GenBank/DDBJ whole genome shotgun (WGS) entry which is preliminary data.</text>
</comment>
<evidence type="ECO:0000313" key="6">
    <source>
        <dbReference type="Proteomes" id="UP000316778"/>
    </source>
</evidence>
<dbReference type="SUPFAM" id="SSF47336">
    <property type="entry name" value="ACP-like"/>
    <property type="match status" value="1"/>
</dbReference>
<evidence type="ECO:0000313" key="5">
    <source>
        <dbReference type="EMBL" id="TWI84568.1"/>
    </source>
</evidence>
<dbReference type="InterPro" id="IPR006162">
    <property type="entry name" value="Ppantetheine_attach_site"/>
</dbReference>
<dbReference type="InterPro" id="IPR023213">
    <property type="entry name" value="CAT-like_dom_sf"/>
</dbReference>
<dbReference type="InterPro" id="IPR020845">
    <property type="entry name" value="AMP-binding_CS"/>
</dbReference>
<comment type="cofactor">
    <cofactor evidence="1">
        <name>pantetheine 4'-phosphate</name>
        <dbReference type="ChEBI" id="CHEBI:47942"/>
    </cofactor>
</comment>
<dbReference type="Pfam" id="PF18563">
    <property type="entry name" value="TubC_N"/>
    <property type="match status" value="1"/>
</dbReference>
<dbReference type="PROSITE" id="PS00012">
    <property type="entry name" value="PHOSPHOPANTETHEINE"/>
    <property type="match status" value="1"/>
</dbReference>
<dbReference type="FunFam" id="3.40.50.980:FF:000001">
    <property type="entry name" value="Non-ribosomal peptide synthetase"/>
    <property type="match status" value="1"/>
</dbReference>
<dbReference type="EMBL" id="VLLG01000005">
    <property type="protein sequence ID" value="TWI84568.1"/>
    <property type="molecule type" value="Genomic_DNA"/>
</dbReference>
<dbReference type="Gene3D" id="1.10.10.1830">
    <property type="entry name" value="Non-ribosomal peptide synthase, adenylation domain"/>
    <property type="match status" value="1"/>
</dbReference>
<dbReference type="PANTHER" id="PTHR45527">
    <property type="entry name" value="NONRIBOSOMAL PEPTIDE SYNTHETASE"/>
    <property type="match status" value="1"/>
</dbReference>
<dbReference type="GO" id="GO:0043041">
    <property type="term" value="P:amino acid activation for nonribosomal peptide biosynthetic process"/>
    <property type="evidence" value="ECO:0007669"/>
    <property type="project" value="TreeGrafter"/>
</dbReference>
<dbReference type="FunFam" id="2.30.38.10:FF:000001">
    <property type="entry name" value="Non-ribosomal peptide synthetase PvdI"/>
    <property type="match status" value="1"/>
</dbReference>
<accession>A0A562SU74</accession>
<organism evidence="5 6">
    <name type="scientific">Chitinophaga japonensis</name>
    <name type="common">Flexibacter japonensis</name>
    <dbReference type="NCBI Taxonomy" id="104662"/>
    <lineage>
        <taxon>Bacteria</taxon>
        <taxon>Pseudomonadati</taxon>
        <taxon>Bacteroidota</taxon>
        <taxon>Chitinophagia</taxon>
        <taxon>Chitinophagales</taxon>
        <taxon>Chitinophagaceae</taxon>
        <taxon>Chitinophaga</taxon>
    </lineage>
</organism>
<dbReference type="PANTHER" id="PTHR45527:SF1">
    <property type="entry name" value="FATTY ACID SYNTHASE"/>
    <property type="match status" value="1"/>
</dbReference>